<proteinExistence type="predicted"/>
<keyword evidence="2" id="KW-1185">Reference proteome</keyword>
<reference evidence="1 2" key="1">
    <citation type="journal article" date="2021" name="Commun. Biol.">
        <title>The genome of Shorea leprosula (Dipterocarpaceae) highlights the ecological relevance of drought in aseasonal tropical rainforests.</title>
        <authorList>
            <person name="Ng K.K.S."/>
            <person name="Kobayashi M.J."/>
            <person name="Fawcett J.A."/>
            <person name="Hatakeyama M."/>
            <person name="Paape T."/>
            <person name="Ng C.H."/>
            <person name="Ang C.C."/>
            <person name="Tnah L.H."/>
            <person name="Lee C.T."/>
            <person name="Nishiyama T."/>
            <person name="Sese J."/>
            <person name="O'Brien M.J."/>
            <person name="Copetti D."/>
            <person name="Mohd Noor M.I."/>
            <person name="Ong R.C."/>
            <person name="Putra M."/>
            <person name="Sireger I.Z."/>
            <person name="Indrioko S."/>
            <person name="Kosugi Y."/>
            <person name="Izuno A."/>
            <person name="Isagi Y."/>
            <person name="Lee S.L."/>
            <person name="Shimizu K.K."/>
        </authorList>
    </citation>
    <scope>NUCLEOTIDE SEQUENCE [LARGE SCALE GENOMIC DNA]</scope>
    <source>
        <strain evidence="1">214</strain>
    </source>
</reference>
<evidence type="ECO:0000313" key="2">
    <source>
        <dbReference type="Proteomes" id="UP001054252"/>
    </source>
</evidence>
<sequence>MVCFHFFLVISQDASGIVFLIIKAEGVRQMFFPVTMPAYYRAPPVN</sequence>
<protein>
    <submittedName>
        <fullName evidence="1">Uncharacterized protein</fullName>
    </submittedName>
</protein>
<evidence type="ECO:0000313" key="1">
    <source>
        <dbReference type="EMBL" id="GKV24283.1"/>
    </source>
</evidence>
<accession>A0AAV5KI88</accession>
<organism evidence="1 2">
    <name type="scientific">Rubroshorea leprosula</name>
    <dbReference type="NCBI Taxonomy" id="152421"/>
    <lineage>
        <taxon>Eukaryota</taxon>
        <taxon>Viridiplantae</taxon>
        <taxon>Streptophyta</taxon>
        <taxon>Embryophyta</taxon>
        <taxon>Tracheophyta</taxon>
        <taxon>Spermatophyta</taxon>
        <taxon>Magnoliopsida</taxon>
        <taxon>eudicotyledons</taxon>
        <taxon>Gunneridae</taxon>
        <taxon>Pentapetalae</taxon>
        <taxon>rosids</taxon>
        <taxon>malvids</taxon>
        <taxon>Malvales</taxon>
        <taxon>Dipterocarpaceae</taxon>
        <taxon>Rubroshorea</taxon>
    </lineage>
</organism>
<gene>
    <name evidence="1" type="ORF">SLEP1_g33913</name>
</gene>
<dbReference type="EMBL" id="BPVZ01000065">
    <property type="protein sequence ID" value="GKV24283.1"/>
    <property type="molecule type" value="Genomic_DNA"/>
</dbReference>
<dbReference type="AlphaFoldDB" id="A0AAV5KI88"/>
<dbReference type="Proteomes" id="UP001054252">
    <property type="component" value="Unassembled WGS sequence"/>
</dbReference>
<name>A0AAV5KI88_9ROSI</name>
<comment type="caution">
    <text evidence="1">The sequence shown here is derived from an EMBL/GenBank/DDBJ whole genome shotgun (WGS) entry which is preliminary data.</text>
</comment>